<dbReference type="InterPro" id="IPR011009">
    <property type="entry name" value="Kinase-like_dom_sf"/>
</dbReference>
<evidence type="ECO:0000256" key="4">
    <source>
        <dbReference type="ARBA" id="ARBA00022723"/>
    </source>
</evidence>
<keyword evidence="10" id="KW-0744">Spermatogenesis</keyword>
<evidence type="ECO:0000256" key="1">
    <source>
        <dbReference type="ARBA" id="ARBA00001946"/>
    </source>
</evidence>
<evidence type="ECO:0000256" key="2">
    <source>
        <dbReference type="ARBA" id="ARBA00022473"/>
    </source>
</evidence>
<accession>Q17BC5</accession>
<evidence type="ECO:0000256" key="9">
    <source>
        <dbReference type="ARBA" id="ARBA00022843"/>
    </source>
</evidence>
<dbReference type="InterPro" id="IPR017441">
    <property type="entry name" value="Protein_kinase_ATP_BS"/>
</dbReference>
<feature type="binding site" evidence="11">
    <location>
        <position position="71"/>
    </location>
    <ligand>
        <name>ATP</name>
        <dbReference type="ChEBI" id="CHEBI:30616"/>
    </ligand>
</feature>
<dbReference type="eggNOG" id="KOG0583">
    <property type="taxonomic scope" value="Eukaryota"/>
</dbReference>
<keyword evidence="8" id="KW-0460">Magnesium</keyword>
<dbReference type="AlphaFoldDB" id="Q17BC5"/>
<evidence type="ECO:0000256" key="10">
    <source>
        <dbReference type="ARBA" id="ARBA00022871"/>
    </source>
</evidence>
<dbReference type="EMBL" id="CH477323">
    <property type="protein sequence ID" value="EAT43570.1"/>
    <property type="molecule type" value="Genomic_DNA"/>
</dbReference>
<dbReference type="GO" id="GO:0005737">
    <property type="term" value="C:cytoplasm"/>
    <property type="evidence" value="ECO:0007669"/>
    <property type="project" value="TreeGrafter"/>
</dbReference>
<dbReference type="Pfam" id="PF00069">
    <property type="entry name" value="Pkinase"/>
    <property type="match status" value="1"/>
</dbReference>
<dbReference type="SUPFAM" id="SSF56112">
    <property type="entry name" value="Protein kinase-like (PK-like)"/>
    <property type="match status" value="1"/>
</dbReference>
<proteinExistence type="inferred from homology"/>
<evidence type="ECO:0000256" key="5">
    <source>
        <dbReference type="ARBA" id="ARBA00022741"/>
    </source>
</evidence>
<protein>
    <submittedName>
        <fullName evidence="14">AAEL005010-PA</fullName>
    </submittedName>
</protein>
<dbReference type="InterPro" id="IPR000719">
    <property type="entry name" value="Prot_kinase_dom"/>
</dbReference>
<evidence type="ECO:0000313" key="15">
    <source>
        <dbReference type="Proteomes" id="UP000682892"/>
    </source>
</evidence>
<evidence type="ECO:0000313" key="14">
    <source>
        <dbReference type="EMBL" id="EAT43570.1"/>
    </source>
</evidence>
<comment type="similarity">
    <text evidence="12">Belongs to the protein kinase superfamily.</text>
</comment>
<keyword evidence="4" id="KW-0479">Metal-binding</keyword>
<dbReference type="PROSITE" id="PS00107">
    <property type="entry name" value="PROTEIN_KINASE_ATP"/>
    <property type="match status" value="1"/>
</dbReference>
<dbReference type="Proteomes" id="UP000682892">
    <property type="component" value="Unassembled WGS sequence"/>
</dbReference>
<dbReference type="GO" id="GO:0005524">
    <property type="term" value="F:ATP binding"/>
    <property type="evidence" value="ECO:0007669"/>
    <property type="project" value="UniProtKB-UniRule"/>
</dbReference>
<dbReference type="GO" id="GO:0050321">
    <property type="term" value="F:tau-protein kinase activity"/>
    <property type="evidence" value="ECO:0007669"/>
    <property type="project" value="TreeGrafter"/>
</dbReference>
<keyword evidence="6" id="KW-0221">Differentiation</keyword>
<dbReference type="PhylomeDB" id="Q17BC5"/>
<name>Q17BC5_AEDAE</name>
<feature type="domain" description="Protein kinase" evidence="13">
    <location>
        <begin position="39"/>
        <end position="300"/>
    </location>
</feature>
<reference evidence="14" key="2">
    <citation type="journal article" date="2007" name="Science">
        <title>Genome sequence of Aedes aegypti, a major arbovirus vector.</title>
        <authorList>
            <person name="Nene V."/>
            <person name="Wortman J.R."/>
            <person name="Lawson D."/>
            <person name="Haas B."/>
            <person name="Kodira C."/>
            <person name="Tu Z.J."/>
            <person name="Loftus B."/>
            <person name="Xi Z."/>
            <person name="Megy K."/>
            <person name="Grabherr M."/>
            <person name="Ren Q."/>
            <person name="Zdobnov E.M."/>
            <person name="Lobo N.F."/>
            <person name="Campbell K.S."/>
            <person name="Brown S.E."/>
            <person name="Bonaldo M.F."/>
            <person name="Zhu J."/>
            <person name="Sinkins S.P."/>
            <person name="Hogenkamp D.G."/>
            <person name="Amedeo P."/>
            <person name="Arensburger P."/>
            <person name="Atkinson P.W."/>
            <person name="Bidwell S."/>
            <person name="Biedler J."/>
            <person name="Birney E."/>
            <person name="Bruggner R.V."/>
            <person name="Costas J."/>
            <person name="Coy M.R."/>
            <person name="Crabtree J."/>
            <person name="Crawford M."/>
            <person name="Debruyn B."/>
            <person name="Decaprio D."/>
            <person name="Eiglmeier K."/>
            <person name="Eisenstadt E."/>
            <person name="El-Dorry H."/>
            <person name="Gelbart W.M."/>
            <person name="Gomes S.L."/>
            <person name="Hammond M."/>
            <person name="Hannick L.I."/>
            <person name="Hogan J.R."/>
            <person name="Holmes M.H."/>
            <person name="Jaffe D."/>
            <person name="Johnston J.S."/>
            <person name="Kennedy R.C."/>
            <person name="Koo H."/>
            <person name="Kravitz S."/>
            <person name="Kriventseva E.V."/>
            <person name="Kulp D."/>
            <person name="Labutti K."/>
            <person name="Lee E."/>
            <person name="Li S."/>
            <person name="Lovin D.D."/>
            <person name="Mao C."/>
            <person name="Mauceli E."/>
            <person name="Menck C.F."/>
            <person name="Miller J.R."/>
            <person name="Montgomery P."/>
            <person name="Mori A."/>
            <person name="Nascimento A.L."/>
            <person name="Naveira H.F."/>
            <person name="Nusbaum C."/>
            <person name="O'leary S."/>
            <person name="Orvis J."/>
            <person name="Pertea M."/>
            <person name="Quesneville H."/>
            <person name="Reidenbach K.R."/>
            <person name="Rogers Y.H."/>
            <person name="Roth C.W."/>
            <person name="Schneider J.R."/>
            <person name="Schatz M."/>
            <person name="Shumway M."/>
            <person name="Stanke M."/>
            <person name="Stinson E.O."/>
            <person name="Tubio J.M."/>
            <person name="Vanzee J.P."/>
            <person name="Verjovski-Almeida S."/>
            <person name="Werner D."/>
            <person name="White O."/>
            <person name="Wyder S."/>
            <person name="Zeng Q."/>
            <person name="Zhao Q."/>
            <person name="Zhao Y."/>
            <person name="Hill C.A."/>
            <person name="Raikhel A.S."/>
            <person name="Soares M.B."/>
            <person name="Knudson D.L."/>
            <person name="Lee N.H."/>
            <person name="Galagan J."/>
            <person name="Salzberg S.L."/>
            <person name="Paulsen I.T."/>
            <person name="Dimopoulos G."/>
            <person name="Collins F.H."/>
            <person name="Birren B."/>
            <person name="Fraser-Liggett C.M."/>
            <person name="Severson D.W."/>
        </authorList>
    </citation>
    <scope>NUCLEOTIDE SEQUENCE [LARGE SCALE GENOMIC DNA]</scope>
    <source>
        <strain evidence="14">Liverpool</strain>
    </source>
</reference>
<sequence length="336" mass="37397">MSTKTDTGSKKAVESNGGSGLSVFGSKSSITRALNLHGYHMGIKIGKGSFSSVRLAKYISKNQNVQTLACKVIDVRKGTEEFIKKFFPRELSVLMKIRHPNIIKIHSILKRERMVFIFMDYAEGGDLLKYINKNGIIKETQAKRWFAQLVSALQYLHSIDIAHRDLKCENILISKKGTVLLADFGFARVCGEENGTFSNTYCGSAAYAAPEVILGKPYNPMRADVWSLGIILFVMLNAAMPFDDRNLKKLVEDHWSRNFGFDQTVDKQLSVAAKRTVFELLNPDPAERVELEQLKGLGWIDEDSGKEKKRRMGELCVRGASKGGRSGSGTKTGCNC</sequence>
<keyword evidence="12" id="KW-0723">Serine/threonine-protein kinase</keyword>
<comment type="cofactor">
    <cofactor evidence="1">
        <name>Mg(2+)</name>
        <dbReference type="ChEBI" id="CHEBI:18420"/>
    </cofactor>
</comment>
<dbReference type="PANTHER" id="PTHR24346:SF102">
    <property type="entry name" value="TESTIS-SPECIFIC SERINE_THREONINE-PROTEIN KINASE 1"/>
    <property type="match status" value="1"/>
</dbReference>
<dbReference type="PROSITE" id="PS00108">
    <property type="entry name" value="PROTEIN_KINASE_ST"/>
    <property type="match status" value="1"/>
</dbReference>
<evidence type="ECO:0000256" key="3">
    <source>
        <dbReference type="ARBA" id="ARBA00022553"/>
    </source>
</evidence>
<dbReference type="GO" id="GO:0000287">
    <property type="term" value="F:magnesium ion binding"/>
    <property type="evidence" value="ECO:0007669"/>
    <property type="project" value="UniProtKB-ARBA"/>
</dbReference>
<reference evidence="14" key="3">
    <citation type="submission" date="2012-09" db="EMBL/GenBank/DDBJ databases">
        <authorList>
            <consortium name="VectorBase"/>
        </authorList>
    </citation>
    <scope>NUCLEOTIDE SEQUENCE</scope>
    <source>
        <strain evidence="14">Liverpool</strain>
    </source>
</reference>
<evidence type="ECO:0000256" key="11">
    <source>
        <dbReference type="PROSITE-ProRule" id="PRU10141"/>
    </source>
</evidence>
<evidence type="ECO:0000256" key="8">
    <source>
        <dbReference type="ARBA" id="ARBA00022842"/>
    </source>
</evidence>
<organism evidence="14 15">
    <name type="scientific">Aedes aegypti</name>
    <name type="common">Yellowfever mosquito</name>
    <name type="synonym">Culex aegypti</name>
    <dbReference type="NCBI Taxonomy" id="7159"/>
    <lineage>
        <taxon>Eukaryota</taxon>
        <taxon>Metazoa</taxon>
        <taxon>Ecdysozoa</taxon>
        <taxon>Arthropoda</taxon>
        <taxon>Hexapoda</taxon>
        <taxon>Insecta</taxon>
        <taxon>Pterygota</taxon>
        <taxon>Neoptera</taxon>
        <taxon>Endopterygota</taxon>
        <taxon>Diptera</taxon>
        <taxon>Nematocera</taxon>
        <taxon>Culicoidea</taxon>
        <taxon>Culicidae</taxon>
        <taxon>Culicinae</taxon>
        <taxon>Aedini</taxon>
        <taxon>Aedes</taxon>
        <taxon>Stegomyia</taxon>
    </lineage>
</organism>
<keyword evidence="7 11" id="KW-0067">ATP-binding</keyword>
<dbReference type="GO" id="GO:0007283">
    <property type="term" value="P:spermatogenesis"/>
    <property type="evidence" value="ECO:0007669"/>
    <property type="project" value="UniProtKB-KW"/>
</dbReference>
<dbReference type="Gene3D" id="1.10.510.10">
    <property type="entry name" value="Transferase(Phosphotransferase) domain 1"/>
    <property type="match status" value="1"/>
</dbReference>
<dbReference type="GO" id="GO:0030154">
    <property type="term" value="P:cell differentiation"/>
    <property type="evidence" value="ECO:0007669"/>
    <property type="project" value="UniProtKB-KW"/>
</dbReference>
<dbReference type="OMA" id="TFSPPMR"/>
<evidence type="ECO:0000256" key="12">
    <source>
        <dbReference type="RuleBase" id="RU000304"/>
    </source>
</evidence>
<dbReference type="FunFam" id="1.10.510.10:FF:000658">
    <property type="entry name" value="Protein CBG12184"/>
    <property type="match status" value="1"/>
</dbReference>
<keyword evidence="3" id="KW-0597">Phosphoprotein</keyword>
<dbReference type="PROSITE" id="PS50011">
    <property type="entry name" value="PROTEIN_KINASE_DOM"/>
    <property type="match status" value="1"/>
</dbReference>
<evidence type="ECO:0000256" key="6">
    <source>
        <dbReference type="ARBA" id="ARBA00022782"/>
    </source>
</evidence>
<dbReference type="CDD" id="cd14080">
    <property type="entry name" value="STKc_TSSK-like"/>
    <property type="match status" value="1"/>
</dbReference>
<dbReference type="PANTHER" id="PTHR24346">
    <property type="entry name" value="MAP/MICROTUBULE AFFINITY-REGULATING KINASE"/>
    <property type="match status" value="1"/>
</dbReference>
<reference evidence="14" key="1">
    <citation type="submission" date="2005-10" db="EMBL/GenBank/DDBJ databases">
        <authorList>
            <person name="Loftus B.J."/>
            <person name="Nene V.M."/>
            <person name="Hannick L.I."/>
            <person name="Bidwell S."/>
            <person name="Haas B."/>
            <person name="Amedeo P."/>
            <person name="Orvis J."/>
            <person name="Wortman J.R."/>
            <person name="White O.R."/>
            <person name="Salzberg S."/>
            <person name="Shumway M."/>
            <person name="Koo H."/>
            <person name="Zhao Y."/>
            <person name="Holmes M."/>
            <person name="Miller J."/>
            <person name="Schatz M."/>
            <person name="Pop M."/>
            <person name="Pai G."/>
            <person name="Utterback T."/>
            <person name="Rogers Y.-H."/>
            <person name="Kravitz S."/>
            <person name="Fraser C.M."/>
        </authorList>
    </citation>
    <scope>NUCLEOTIDE SEQUENCE</scope>
    <source>
        <strain evidence="14">Liverpool</strain>
    </source>
</reference>
<dbReference type="VEuPathDB" id="VectorBase:AAEL024137"/>
<dbReference type="HOGENOM" id="CLU_000288_63_0_1"/>
<keyword evidence="9" id="KW-0832">Ubl conjugation</keyword>
<dbReference type="GO" id="GO:0035556">
    <property type="term" value="P:intracellular signal transduction"/>
    <property type="evidence" value="ECO:0007669"/>
    <property type="project" value="TreeGrafter"/>
</dbReference>
<dbReference type="GO" id="GO:0000226">
    <property type="term" value="P:microtubule cytoskeleton organization"/>
    <property type="evidence" value="ECO:0007669"/>
    <property type="project" value="TreeGrafter"/>
</dbReference>
<keyword evidence="5 11" id="KW-0547">Nucleotide-binding</keyword>
<gene>
    <name evidence="14" type="ORF">AaeL_AAEL005010</name>
</gene>
<evidence type="ECO:0000256" key="7">
    <source>
        <dbReference type="ARBA" id="ARBA00022840"/>
    </source>
</evidence>
<keyword evidence="2" id="KW-0217">Developmental protein</keyword>
<dbReference type="InterPro" id="IPR008271">
    <property type="entry name" value="Ser/Thr_kinase_AS"/>
</dbReference>
<dbReference type="PaxDb" id="7159-AAEL005010-PA"/>
<dbReference type="STRING" id="7159.Q17BC5"/>
<keyword evidence="12" id="KW-0808">Transferase</keyword>
<evidence type="ECO:0000259" key="13">
    <source>
        <dbReference type="PROSITE" id="PS50011"/>
    </source>
</evidence>
<dbReference type="SMART" id="SM00220">
    <property type="entry name" value="S_TKc"/>
    <property type="match status" value="1"/>
</dbReference>
<keyword evidence="12" id="KW-0418">Kinase</keyword>